<dbReference type="Proteomes" id="UP001497382">
    <property type="component" value="Unassembled WGS sequence"/>
</dbReference>
<feature type="non-terminal residue" evidence="1">
    <location>
        <position position="51"/>
    </location>
</feature>
<name>A0AAV2BHF8_9ARAC</name>
<keyword evidence="2" id="KW-1185">Reference proteome</keyword>
<proteinExistence type="predicted"/>
<gene>
    <name evidence="1" type="ORF">LARSCL_LOCUS19264</name>
</gene>
<comment type="caution">
    <text evidence="1">The sequence shown here is derived from an EMBL/GenBank/DDBJ whole genome shotgun (WGS) entry which is preliminary data.</text>
</comment>
<organism evidence="1 2">
    <name type="scientific">Larinioides sclopetarius</name>
    <dbReference type="NCBI Taxonomy" id="280406"/>
    <lineage>
        <taxon>Eukaryota</taxon>
        <taxon>Metazoa</taxon>
        <taxon>Ecdysozoa</taxon>
        <taxon>Arthropoda</taxon>
        <taxon>Chelicerata</taxon>
        <taxon>Arachnida</taxon>
        <taxon>Araneae</taxon>
        <taxon>Araneomorphae</taxon>
        <taxon>Entelegynae</taxon>
        <taxon>Araneoidea</taxon>
        <taxon>Araneidae</taxon>
        <taxon>Larinioides</taxon>
    </lineage>
</organism>
<evidence type="ECO:0000313" key="2">
    <source>
        <dbReference type="Proteomes" id="UP001497382"/>
    </source>
</evidence>
<protein>
    <submittedName>
        <fullName evidence="1">Uncharacterized protein</fullName>
    </submittedName>
</protein>
<reference evidence="1 2" key="1">
    <citation type="submission" date="2024-04" db="EMBL/GenBank/DDBJ databases">
        <authorList>
            <person name="Rising A."/>
            <person name="Reimegard J."/>
            <person name="Sonavane S."/>
            <person name="Akerstrom W."/>
            <person name="Nylinder S."/>
            <person name="Hedman E."/>
            <person name="Kallberg Y."/>
        </authorList>
    </citation>
    <scope>NUCLEOTIDE SEQUENCE [LARGE SCALE GENOMIC DNA]</scope>
</reference>
<sequence length="51" mass="6039">MPGMIPVYYLMNIKLTSASFAKMDNKIYSYRAPPEIFKKLKVKDIHNFAWQ</sequence>
<dbReference type="AlphaFoldDB" id="A0AAV2BHF8"/>
<evidence type="ECO:0000313" key="1">
    <source>
        <dbReference type="EMBL" id="CAL1295422.1"/>
    </source>
</evidence>
<dbReference type="EMBL" id="CAXIEN010000370">
    <property type="protein sequence ID" value="CAL1295422.1"/>
    <property type="molecule type" value="Genomic_DNA"/>
</dbReference>
<accession>A0AAV2BHF8</accession>